<comment type="catalytic activity">
    <reaction evidence="1 8">
        <text>a 4-O-methyl-thymidine in DNA + L-cysteinyl-[protein] = a thymidine in DNA + S-methyl-L-cysteinyl-[protein]</text>
        <dbReference type="Rhea" id="RHEA:53428"/>
        <dbReference type="Rhea" id="RHEA-COMP:10131"/>
        <dbReference type="Rhea" id="RHEA-COMP:10132"/>
        <dbReference type="Rhea" id="RHEA-COMP:13555"/>
        <dbReference type="Rhea" id="RHEA-COMP:13556"/>
        <dbReference type="ChEBI" id="CHEBI:29950"/>
        <dbReference type="ChEBI" id="CHEBI:82612"/>
        <dbReference type="ChEBI" id="CHEBI:137386"/>
        <dbReference type="ChEBI" id="CHEBI:137387"/>
        <dbReference type="EC" id="2.1.1.63"/>
    </reaction>
</comment>
<keyword evidence="5 8" id="KW-0227">DNA damage</keyword>
<dbReference type="RefSeq" id="WP_326505538.1">
    <property type="nucleotide sequence ID" value="NZ_JAWIIV010000004.1"/>
</dbReference>
<dbReference type="InterPro" id="IPR036388">
    <property type="entry name" value="WH-like_DNA-bd_sf"/>
</dbReference>
<evidence type="ECO:0000259" key="10">
    <source>
        <dbReference type="Pfam" id="PF02870"/>
    </source>
</evidence>
<dbReference type="GO" id="GO:0032259">
    <property type="term" value="P:methylation"/>
    <property type="evidence" value="ECO:0007669"/>
    <property type="project" value="UniProtKB-KW"/>
</dbReference>
<dbReference type="Gene3D" id="1.10.10.10">
    <property type="entry name" value="Winged helix-like DNA-binding domain superfamily/Winged helix DNA-binding domain"/>
    <property type="match status" value="1"/>
</dbReference>
<dbReference type="InterPro" id="IPR023546">
    <property type="entry name" value="MGMT"/>
</dbReference>
<feature type="domain" description="Methylguanine DNA methyltransferase ribonuclease-like" evidence="10">
    <location>
        <begin position="3"/>
        <end position="73"/>
    </location>
</feature>
<evidence type="ECO:0000313" key="12">
    <source>
        <dbReference type="Proteomes" id="UP001352263"/>
    </source>
</evidence>
<evidence type="ECO:0000256" key="3">
    <source>
        <dbReference type="ARBA" id="ARBA00022603"/>
    </source>
</evidence>
<keyword evidence="4 8" id="KW-0808">Transferase</keyword>
<protein>
    <recommendedName>
        <fullName evidence="8">Methylated-DNA--protein-cysteine methyltransferase</fullName>
        <ecNumber evidence="8">2.1.1.63</ecNumber>
    </recommendedName>
    <alternativeName>
        <fullName evidence="8">6-O-methylguanine-DNA methyltransferase</fullName>
        <shortName evidence="8">MGMT</shortName>
    </alternativeName>
    <alternativeName>
        <fullName evidence="8">O-6-methylguanine-DNA-alkyltransferase</fullName>
    </alternativeName>
</protein>
<dbReference type="GO" id="GO:0003908">
    <property type="term" value="F:methylated-DNA-[protein]-cysteine S-methyltransferase activity"/>
    <property type="evidence" value="ECO:0007669"/>
    <property type="project" value="UniProtKB-EC"/>
</dbReference>
<dbReference type="InterPro" id="IPR008332">
    <property type="entry name" value="MethylG_MeTrfase_N"/>
</dbReference>
<dbReference type="NCBIfam" id="TIGR00589">
    <property type="entry name" value="ogt"/>
    <property type="match status" value="1"/>
</dbReference>
<dbReference type="InterPro" id="IPR036217">
    <property type="entry name" value="MethylDNA_cys_MeTrfase_DNAb"/>
</dbReference>
<dbReference type="PROSITE" id="PS00374">
    <property type="entry name" value="MGMT"/>
    <property type="match status" value="1"/>
</dbReference>
<keyword evidence="2 8" id="KW-0963">Cytoplasm</keyword>
<gene>
    <name evidence="11" type="ORF">RY831_06640</name>
</gene>
<keyword evidence="12" id="KW-1185">Reference proteome</keyword>
<reference evidence="11 12" key="1">
    <citation type="submission" date="2023-10" db="EMBL/GenBank/DDBJ databases">
        <title>Noviherbaspirillum sp. CPCC 100848 genome assembly.</title>
        <authorList>
            <person name="Li X.Y."/>
            <person name="Fang X.M."/>
        </authorList>
    </citation>
    <scope>NUCLEOTIDE SEQUENCE [LARGE SCALE GENOMIC DNA]</scope>
    <source>
        <strain evidence="11 12">CPCC 100848</strain>
    </source>
</reference>
<accession>A0ABU6J5B0</accession>
<keyword evidence="3 8" id="KW-0489">Methyltransferase</keyword>
<comment type="catalytic activity">
    <reaction evidence="7 8">
        <text>a 6-O-methyl-2'-deoxyguanosine in DNA + L-cysteinyl-[protein] = S-methyl-L-cysteinyl-[protein] + a 2'-deoxyguanosine in DNA</text>
        <dbReference type="Rhea" id="RHEA:24000"/>
        <dbReference type="Rhea" id="RHEA-COMP:10131"/>
        <dbReference type="Rhea" id="RHEA-COMP:10132"/>
        <dbReference type="Rhea" id="RHEA-COMP:11367"/>
        <dbReference type="Rhea" id="RHEA-COMP:11368"/>
        <dbReference type="ChEBI" id="CHEBI:29950"/>
        <dbReference type="ChEBI" id="CHEBI:82612"/>
        <dbReference type="ChEBI" id="CHEBI:85445"/>
        <dbReference type="ChEBI" id="CHEBI:85448"/>
        <dbReference type="EC" id="2.1.1.63"/>
    </reaction>
</comment>
<evidence type="ECO:0000256" key="4">
    <source>
        <dbReference type="ARBA" id="ARBA00022679"/>
    </source>
</evidence>
<evidence type="ECO:0000259" key="9">
    <source>
        <dbReference type="Pfam" id="PF01035"/>
    </source>
</evidence>
<sequence>MISYTEYDSPLGRLLLAASPRGITGLYFEEHKYFSGPGDWRRDDAHPHLVAAAAQLQEYFCGERQNFDLALDPSGTSFQQAVWTALCSLQFGTTTTYSAIAQHIAKPNAIRATGTAIGRNPISIIVPCHRVLGSSGGLSGFAGGLPRKRYLLDLESRHART</sequence>
<evidence type="ECO:0000256" key="8">
    <source>
        <dbReference type="HAMAP-Rule" id="MF_00772"/>
    </source>
</evidence>
<dbReference type="SUPFAM" id="SSF46767">
    <property type="entry name" value="Methylated DNA-protein cysteine methyltransferase, C-terminal domain"/>
    <property type="match status" value="1"/>
</dbReference>
<feature type="active site" description="Nucleophile; methyl group acceptor" evidence="8">
    <location>
        <position position="128"/>
    </location>
</feature>
<name>A0ABU6J5B0_9BURK</name>
<comment type="similarity">
    <text evidence="8">Belongs to the MGMT family.</text>
</comment>
<evidence type="ECO:0000256" key="2">
    <source>
        <dbReference type="ARBA" id="ARBA00022490"/>
    </source>
</evidence>
<keyword evidence="6 8" id="KW-0234">DNA repair</keyword>
<dbReference type="PANTHER" id="PTHR10815:SF5">
    <property type="entry name" value="METHYLATED-DNA--PROTEIN-CYSTEINE METHYLTRANSFERASE"/>
    <property type="match status" value="1"/>
</dbReference>
<dbReference type="Proteomes" id="UP001352263">
    <property type="component" value="Unassembled WGS sequence"/>
</dbReference>
<feature type="domain" description="Methylated-DNA-[protein]-cysteine S-methyltransferase DNA binding" evidence="9">
    <location>
        <begin position="77"/>
        <end position="156"/>
    </location>
</feature>
<evidence type="ECO:0000256" key="6">
    <source>
        <dbReference type="ARBA" id="ARBA00023204"/>
    </source>
</evidence>
<dbReference type="Gene3D" id="3.30.160.70">
    <property type="entry name" value="Methylated DNA-protein cysteine methyltransferase domain"/>
    <property type="match status" value="1"/>
</dbReference>
<dbReference type="Pfam" id="PF02870">
    <property type="entry name" value="Methyltransf_1N"/>
    <property type="match status" value="1"/>
</dbReference>
<dbReference type="SUPFAM" id="SSF53155">
    <property type="entry name" value="Methylated DNA-protein cysteine methyltransferase domain"/>
    <property type="match status" value="1"/>
</dbReference>
<dbReference type="EMBL" id="JAWIIV010000004">
    <property type="protein sequence ID" value="MEC4718816.1"/>
    <property type="molecule type" value="Genomic_DNA"/>
</dbReference>
<evidence type="ECO:0000256" key="5">
    <source>
        <dbReference type="ARBA" id="ARBA00022763"/>
    </source>
</evidence>
<comment type="miscellaneous">
    <text evidence="8">This enzyme catalyzes only one turnover and therefore is not strictly catalytic. According to one definition, an enzyme is a biocatalyst that acts repeatedly and over many reaction cycles.</text>
</comment>
<dbReference type="InterPro" id="IPR036631">
    <property type="entry name" value="MGMT_N_sf"/>
</dbReference>
<dbReference type="EC" id="2.1.1.63" evidence="8"/>
<evidence type="ECO:0000313" key="11">
    <source>
        <dbReference type="EMBL" id="MEC4718816.1"/>
    </source>
</evidence>
<organism evidence="11 12">
    <name type="scientific">Noviherbaspirillum album</name>
    <dbReference type="NCBI Taxonomy" id="3080276"/>
    <lineage>
        <taxon>Bacteria</taxon>
        <taxon>Pseudomonadati</taxon>
        <taxon>Pseudomonadota</taxon>
        <taxon>Betaproteobacteria</taxon>
        <taxon>Burkholderiales</taxon>
        <taxon>Oxalobacteraceae</taxon>
        <taxon>Noviherbaspirillum</taxon>
    </lineage>
</organism>
<dbReference type="Pfam" id="PF01035">
    <property type="entry name" value="DNA_binding_1"/>
    <property type="match status" value="1"/>
</dbReference>
<comment type="subcellular location">
    <subcellularLocation>
        <location evidence="8">Cytoplasm</location>
    </subcellularLocation>
</comment>
<dbReference type="InterPro" id="IPR014048">
    <property type="entry name" value="MethylDNA_cys_MeTrfase_DNA-bd"/>
</dbReference>
<dbReference type="InterPro" id="IPR001497">
    <property type="entry name" value="MethylDNA_cys_MeTrfase_AS"/>
</dbReference>
<evidence type="ECO:0000256" key="7">
    <source>
        <dbReference type="ARBA" id="ARBA00049348"/>
    </source>
</evidence>
<comment type="caution">
    <text evidence="11">The sequence shown here is derived from an EMBL/GenBank/DDBJ whole genome shotgun (WGS) entry which is preliminary data.</text>
</comment>
<dbReference type="HAMAP" id="MF_00772">
    <property type="entry name" value="OGT"/>
    <property type="match status" value="1"/>
</dbReference>
<dbReference type="CDD" id="cd06445">
    <property type="entry name" value="ATase"/>
    <property type="match status" value="1"/>
</dbReference>
<evidence type="ECO:0000256" key="1">
    <source>
        <dbReference type="ARBA" id="ARBA00001286"/>
    </source>
</evidence>
<proteinExistence type="inferred from homology"/>
<comment type="function">
    <text evidence="8">Involved in the cellular defense against the biological effects of O6-methylguanine (O6-MeG) and O4-methylthymine (O4-MeT) in DNA. Repairs the methylated nucleobase in DNA by stoichiometrically transferring the methyl group to a cysteine residue in the enzyme. This is a suicide reaction: the enzyme is irreversibly inactivated.</text>
</comment>
<dbReference type="PANTHER" id="PTHR10815">
    <property type="entry name" value="METHYLATED-DNA--PROTEIN-CYSTEINE METHYLTRANSFERASE"/>
    <property type="match status" value="1"/>
</dbReference>